<reference evidence="2 3" key="1">
    <citation type="submission" date="2020-08" db="EMBL/GenBank/DDBJ databases">
        <title>A Genomic Blueprint of the Chicken Gut Microbiome.</title>
        <authorList>
            <person name="Gilroy R."/>
            <person name="Ravi A."/>
            <person name="Getino M."/>
            <person name="Pursley I."/>
            <person name="Horton D.L."/>
            <person name="Alikhan N.-F."/>
            <person name="Baker D."/>
            <person name="Gharbi K."/>
            <person name="Hall N."/>
            <person name="Watson M."/>
            <person name="Adriaenssens E.M."/>
            <person name="Foster-Nyarko E."/>
            <person name="Jarju S."/>
            <person name="Secka A."/>
            <person name="Antonio M."/>
            <person name="Oren A."/>
            <person name="Chaudhuri R."/>
            <person name="La Ragione R.M."/>
            <person name="Hildebrand F."/>
            <person name="Pallen M.J."/>
        </authorList>
    </citation>
    <scope>NUCLEOTIDE SEQUENCE [LARGE SCALE GENOMIC DNA]</scope>
    <source>
        <strain evidence="2 3">Sa3CVA3</strain>
    </source>
</reference>
<feature type="compositionally biased region" description="Pro residues" evidence="1">
    <location>
        <begin position="113"/>
        <end position="122"/>
    </location>
</feature>
<accession>A0ABR8R1T8</accession>
<feature type="compositionally biased region" description="Acidic residues" evidence="1">
    <location>
        <begin position="57"/>
        <end position="67"/>
    </location>
</feature>
<feature type="compositionally biased region" description="Low complexity" evidence="1">
    <location>
        <begin position="171"/>
        <end position="187"/>
    </location>
</feature>
<dbReference type="Pfam" id="PF13103">
    <property type="entry name" value="TonB_2"/>
    <property type="match status" value="1"/>
</dbReference>
<protein>
    <submittedName>
        <fullName evidence="2">TonB C-terminal domain-containing protein</fullName>
    </submittedName>
</protein>
<comment type="caution">
    <text evidence="2">The sequence shown here is derived from an EMBL/GenBank/DDBJ whole genome shotgun (WGS) entry which is preliminary data.</text>
</comment>
<dbReference type="RefSeq" id="WP_191744156.1">
    <property type="nucleotide sequence ID" value="NZ_JACSQU010000002.1"/>
</dbReference>
<name>A0ABR8R1T8_9CAUL</name>
<keyword evidence="3" id="KW-1185">Reference proteome</keyword>
<organism evidence="2 3">
    <name type="scientific">Brevundimonas guildfordensis</name>
    <dbReference type="NCBI Taxonomy" id="2762241"/>
    <lineage>
        <taxon>Bacteria</taxon>
        <taxon>Pseudomonadati</taxon>
        <taxon>Pseudomonadota</taxon>
        <taxon>Alphaproteobacteria</taxon>
        <taxon>Caulobacterales</taxon>
        <taxon>Caulobacteraceae</taxon>
        <taxon>Brevundimonas</taxon>
    </lineage>
</organism>
<evidence type="ECO:0000313" key="3">
    <source>
        <dbReference type="Proteomes" id="UP000638918"/>
    </source>
</evidence>
<evidence type="ECO:0000313" key="2">
    <source>
        <dbReference type="EMBL" id="MBD7941765.1"/>
    </source>
</evidence>
<evidence type="ECO:0000256" key="1">
    <source>
        <dbReference type="SAM" id="MobiDB-lite"/>
    </source>
</evidence>
<dbReference type="EMBL" id="JACSQU010000002">
    <property type="protein sequence ID" value="MBD7941765.1"/>
    <property type="molecule type" value="Genomic_DNA"/>
</dbReference>
<sequence>MRRPSPAILGSIALHAGVVTLALVSWSSKDEMKPLVNSVPVSIVSDIEIAAAPADNPQEEPSPDDGETAPVETLPEPTPPEPEPTPPAPQPQPRPTPPAPRPTPTPPEKKAPTPAPRPTPTPPEKKATTPPRPTPAPPEKKAPATPPRPARPAPGLDLDALAGPARPTQNSGRPAAGQQGAGAASRATGPQLAALGAQVTPNWNINCDMPGMDDLVIRVTVRLSADGQIIGSPRLQDAQNNPTWRAASEAMLRALRATSPFTVPDGFQSQEVPFRFETKRQCGNR</sequence>
<dbReference type="PRINTS" id="PR01217">
    <property type="entry name" value="PRICHEXTENSN"/>
</dbReference>
<dbReference type="Proteomes" id="UP000638918">
    <property type="component" value="Unassembled WGS sequence"/>
</dbReference>
<dbReference type="Gene3D" id="3.30.1150.10">
    <property type="match status" value="1"/>
</dbReference>
<feature type="compositionally biased region" description="Pro residues" evidence="1">
    <location>
        <begin position="76"/>
        <end position="106"/>
    </location>
</feature>
<feature type="region of interest" description="Disordered" evidence="1">
    <location>
        <begin position="50"/>
        <end position="189"/>
    </location>
</feature>
<proteinExistence type="predicted"/>
<gene>
    <name evidence="2" type="ORF">H9656_10245</name>
</gene>